<sequence length="197" mass="22295">MVNKFLEDAGVPVVGREDNPPNVPQLRPIEDFWGLLKQEVYKGGWEATSEDQLKRRILRAVEILNPEVPLTMMRRVALALRRHMTDKEKEVDFIKKIDSGMDVLNSAHPGDVKLLRRGYSGRPEQEEALAALEKEVAGMRVGNARHLYPFQKGLLVTIRAVPGPCVDSRKVFKTSNGTETYLLTRKLAQDKLESFSN</sequence>
<reference evidence="1 2" key="1">
    <citation type="submission" date="2019-07" db="EMBL/GenBank/DDBJ databases">
        <title>Draft genome assembly of a fouling barnacle, Amphibalanus amphitrite (Darwin, 1854): The first reference genome for Thecostraca.</title>
        <authorList>
            <person name="Kim W."/>
        </authorList>
    </citation>
    <scope>NUCLEOTIDE SEQUENCE [LARGE SCALE GENOMIC DNA]</scope>
    <source>
        <strain evidence="1">SNU_AA5</strain>
        <tissue evidence="1">Soma without cirri and trophi</tissue>
    </source>
</reference>
<dbReference type="Proteomes" id="UP000440578">
    <property type="component" value="Unassembled WGS sequence"/>
</dbReference>
<proteinExistence type="predicted"/>
<dbReference type="Gene3D" id="3.30.420.10">
    <property type="entry name" value="Ribonuclease H-like superfamily/Ribonuclease H"/>
    <property type="match status" value="1"/>
</dbReference>
<dbReference type="GO" id="GO:0003676">
    <property type="term" value="F:nucleic acid binding"/>
    <property type="evidence" value="ECO:0007669"/>
    <property type="project" value="InterPro"/>
</dbReference>
<evidence type="ECO:0000313" key="1">
    <source>
        <dbReference type="EMBL" id="KAF0301696.1"/>
    </source>
</evidence>
<keyword evidence="2" id="KW-1185">Reference proteome</keyword>
<dbReference type="InterPro" id="IPR036397">
    <property type="entry name" value="RNaseH_sf"/>
</dbReference>
<comment type="caution">
    <text evidence="1">The sequence shown here is derived from an EMBL/GenBank/DDBJ whole genome shotgun (WGS) entry which is preliminary data.</text>
</comment>
<organism evidence="1 2">
    <name type="scientific">Amphibalanus amphitrite</name>
    <name type="common">Striped barnacle</name>
    <name type="synonym">Balanus amphitrite</name>
    <dbReference type="NCBI Taxonomy" id="1232801"/>
    <lineage>
        <taxon>Eukaryota</taxon>
        <taxon>Metazoa</taxon>
        <taxon>Ecdysozoa</taxon>
        <taxon>Arthropoda</taxon>
        <taxon>Crustacea</taxon>
        <taxon>Multicrustacea</taxon>
        <taxon>Cirripedia</taxon>
        <taxon>Thoracica</taxon>
        <taxon>Thoracicalcarea</taxon>
        <taxon>Balanomorpha</taxon>
        <taxon>Balanoidea</taxon>
        <taxon>Balanidae</taxon>
        <taxon>Amphibalaninae</taxon>
        <taxon>Amphibalanus</taxon>
    </lineage>
</organism>
<dbReference type="AlphaFoldDB" id="A0A6A4W335"/>
<protein>
    <submittedName>
        <fullName evidence="1">Uncharacterized protein</fullName>
    </submittedName>
</protein>
<evidence type="ECO:0000313" key="2">
    <source>
        <dbReference type="Proteomes" id="UP000440578"/>
    </source>
</evidence>
<dbReference type="EMBL" id="VIIS01001134">
    <property type="protein sequence ID" value="KAF0301696.1"/>
    <property type="molecule type" value="Genomic_DNA"/>
</dbReference>
<gene>
    <name evidence="1" type="ORF">FJT64_026068</name>
</gene>
<accession>A0A6A4W335</accession>
<name>A0A6A4W335_AMPAM</name>